<dbReference type="Proteomes" id="UP000799757">
    <property type="component" value="Unassembled WGS sequence"/>
</dbReference>
<gene>
    <name evidence="2" type="ORF">K505DRAFT_335868</name>
</gene>
<evidence type="ECO:0000313" key="2">
    <source>
        <dbReference type="EMBL" id="KAF2795669.1"/>
    </source>
</evidence>
<evidence type="ECO:0000313" key="3">
    <source>
        <dbReference type="Proteomes" id="UP000799757"/>
    </source>
</evidence>
<accession>A0A6A6XGR7</accession>
<keyword evidence="3" id="KW-1185">Reference proteome</keyword>
<dbReference type="AlphaFoldDB" id="A0A6A6XGR7"/>
<sequence length="174" mass="19793">MATISTTTNMSSGGTNPPQPPAKTPGQESSLDEAPNILPYEVFSSVFVDDDKTTPALYVRLERTGTEGPSNCWRYHLDNDRDVVVERITRESGRFRNDEGWVPSAELDAFRHLALTHHAPPSGDEYQRFRTWVDVVLTAALRSTPRSFQPRLTDVRWSVDEMRNGWRGWAWLES</sequence>
<feature type="compositionally biased region" description="Low complexity" evidence="1">
    <location>
        <begin position="1"/>
        <end position="16"/>
    </location>
</feature>
<dbReference type="EMBL" id="MU001852">
    <property type="protein sequence ID" value="KAF2795669.1"/>
    <property type="molecule type" value="Genomic_DNA"/>
</dbReference>
<protein>
    <submittedName>
        <fullName evidence="2">Uncharacterized protein</fullName>
    </submittedName>
</protein>
<proteinExistence type="predicted"/>
<reference evidence="2" key="1">
    <citation type="journal article" date="2020" name="Stud. Mycol.">
        <title>101 Dothideomycetes genomes: a test case for predicting lifestyles and emergence of pathogens.</title>
        <authorList>
            <person name="Haridas S."/>
            <person name="Albert R."/>
            <person name="Binder M."/>
            <person name="Bloem J."/>
            <person name="Labutti K."/>
            <person name="Salamov A."/>
            <person name="Andreopoulos B."/>
            <person name="Baker S."/>
            <person name="Barry K."/>
            <person name="Bills G."/>
            <person name="Bluhm B."/>
            <person name="Cannon C."/>
            <person name="Castanera R."/>
            <person name="Culley D."/>
            <person name="Daum C."/>
            <person name="Ezra D."/>
            <person name="Gonzalez J."/>
            <person name="Henrissat B."/>
            <person name="Kuo A."/>
            <person name="Liang C."/>
            <person name="Lipzen A."/>
            <person name="Lutzoni F."/>
            <person name="Magnuson J."/>
            <person name="Mondo S."/>
            <person name="Nolan M."/>
            <person name="Ohm R."/>
            <person name="Pangilinan J."/>
            <person name="Park H.-J."/>
            <person name="Ramirez L."/>
            <person name="Alfaro M."/>
            <person name="Sun H."/>
            <person name="Tritt A."/>
            <person name="Yoshinaga Y."/>
            <person name="Zwiers L.-H."/>
            <person name="Turgeon B."/>
            <person name="Goodwin S."/>
            <person name="Spatafora J."/>
            <person name="Crous P."/>
            <person name="Grigoriev I."/>
        </authorList>
    </citation>
    <scope>NUCLEOTIDE SEQUENCE</scope>
    <source>
        <strain evidence="2">CBS 109.77</strain>
    </source>
</reference>
<evidence type="ECO:0000256" key="1">
    <source>
        <dbReference type="SAM" id="MobiDB-lite"/>
    </source>
</evidence>
<feature type="region of interest" description="Disordered" evidence="1">
    <location>
        <begin position="1"/>
        <end position="32"/>
    </location>
</feature>
<organism evidence="2 3">
    <name type="scientific">Melanomma pulvis-pyrius CBS 109.77</name>
    <dbReference type="NCBI Taxonomy" id="1314802"/>
    <lineage>
        <taxon>Eukaryota</taxon>
        <taxon>Fungi</taxon>
        <taxon>Dikarya</taxon>
        <taxon>Ascomycota</taxon>
        <taxon>Pezizomycotina</taxon>
        <taxon>Dothideomycetes</taxon>
        <taxon>Pleosporomycetidae</taxon>
        <taxon>Pleosporales</taxon>
        <taxon>Melanommataceae</taxon>
        <taxon>Melanomma</taxon>
    </lineage>
</organism>
<name>A0A6A6XGR7_9PLEO</name>